<proteinExistence type="predicted"/>
<evidence type="ECO:0000256" key="1">
    <source>
        <dbReference type="SAM" id="SignalP"/>
    </source>
</evidence>
<evidence type="ECO:0000313" key="3">
    <source>
        <dbReference type="Proteomes" id="UP000187495"/>
    </source>
</evidence>
<dbReference type="EMBL" id="FTNU01000014">
    <property type="protein sequence ID" value="SIS01230.1"/>
    <property type="molecule type" value="Genomic_DNA"/>
</dbReference>
<accession>A0A1N7FLQ7</accession>
<protein>
    <submittedName>
        <fullName evidence="2">Uncharacterized protein</fullName>
    </submittedName>
</protein>
<dbReference type="AlphaFoldDB" id="A0A1N7FLQ7"/>
<sequence>MLVWWLIYWYKSKLTDGKYMKKSNKCLTMLILAFGIDSTAQAADWTPVFSQWQRDCLTPHKVQTAIEKSATAGRFVTTSVAKSAKNGVYRHLPRAYRRDLLPAYRESVVYDGTIKDRHGFVVIPLKNATFANVKIKSFAFYNNNLIRHYRLNFGKIDEPAKQRIYHAFAQDTMTNQSIDADVASVQINQSGELVVLCTVPLSG</sequence>
<feature type="chain" id="PRO_5012794659" evidence="1">
    <location>
        <begin position="43"/>
        <end position="203"/>
    </location>
</feature>
<reference evidence="3" key="1">
    <citation type="submission" date="2017-01" db="EMBL/GenBank/DDBJ databases">
        <authorList>
            <person name="Varghese N."/>
            <person name="Submissions S."/>
        </authorList>
    </citation>
    <scope>NUCLEOTIDE SEQUENCE [LARGE SCALE GENOMIC DNA]</scope>
    <source>
        <strain evidence="3">DSM 21768</strain>
    </source>
</reference>
<dbReference type="STRING" id="34061.B0189_06285"/>
<feature type="signal peptide" evidence="1">
    <location>
        <begin position="1"/>
        <end position="42"/>
    </location>
</feature>
<name>A0A1N7FLQ7_9GAMM</name>
<evidence type="ECO:0000313" key="2">
    <source>
        <dbReference type="EMBL" id="SIS01230.1"/>
    </source>
</evidence>
<organism evidence="2 3">
    <name type="scientific">Moraxella cuniculi DSM 21768</name>
    <dbReference type="NCBI Taxonomy" id="1122245"/>
    <lineage>
        <taxon>Bacteria</taxon>
        <taxon>Pseudomonadati</taxon>
        <taxon>Pseudomonadota</taxon>
        <taxon>Gammaproteobacteria</taxon>
        <taxon>Moraxellales</taxon>
        <taxon>Moraxellaceae</taxon>
        <taxon>Moraxella</taxon>
    </lineage>
</organism>
<keyword evidence="1" id="KW-0732">Signal</keyword>
<gene>
    <name evidence="2" type="ORF">SAMN02745664_11421</name>
</gene>
<keyword evidence="3" id="KW-1185">Reference proteome</keyword>
<dbReference type="Proteomes" id="UP000187495">
    <property type="component" value="Unassembled WGS sequence"/>
</dbReference>